<dbReference type="Pfam" id="PF12850">
    <property type="entry name" value="Metallophos_2"/>
    <property type="match status" value="1"/>
</dbReference>
<protein>
    <recommendedName>
        <fullName evidence="4">Calcineurin-like phosphoesterase domain-containing protein</fullName>
    </recommendedName>
</protein>
<comment type="similarity">
    <text evidence="1">Belongs to the metallophosphoesterase superfamily. YfcE family.</text>
</comment>
<dbReference type="Gene3D" id="3.60.21.10">
    <property type="match status" value="1"/>
</dbReference>
<dbReference type="InterPro" id="IPR024654">
    <property type="entry name" value="Calcineurin-like_PHP_lpxH"/>
</dbReference>
<dbReference type="CDD" id="cd00838">
    <property type="entry name" value="MPP_superfamily"/>
    <property type="match status" value="1"/>
</dbReference>
<feature type="compositionally biased region" description="Basic and acidic residues" evidence="2">
    <location>
        <begin position="469"/>
        <end position="480"/>
    </location>
</feature>
<gene>
    <name evidence="5" type="ORF">DSM112329_01847</name>
</gene>
<dbReference type="InterPro" id="IPR029052">
    <property type="entry name" value="Metallo-depent_PP-like"/>
</dbReference>
<feature type="transmembrane region" description="Helical" evidence="3">
    <location>
        <begin position="121"/>
        <end position="142"/>
    </location>
</feature>
<dbReference type="RefSeq" id="WP_354701528.1">
    <property type="nucleotide sequence ID" value="NZ_CP114014.1"/>
</dbReference>
<keyword evidence="3" id="KW-0472">Membrane</keyword>
<reference evidence="5" key="1">
    <citation type="submission" date="2022-12" db="EMBL/GenBank/DDBJ databases">
        <title>Paraconexibacter alkalitolerans sp. nov. and Baekduia alba sp. nov., isolated from soil and emended description of the genera Paraconexibacter (Chun et al., 2020) and Baekduia (An et al., 2020).</title>
        <authorList>
            <person name="Vieira S."/>
            <person name="Huber K.J."/>
            <person name="Geppert A."/>
            <person name="Wolf J."/>
            <person name="Neumann-Schaal M."/>
            <person name="Muesken M."/>
            <person name="Overmann J."/>
        </authorList>
    </citation>
    <scope>NUCLEOTIDE SEQUENCE</scope>
    <source>
        <strain evidence="5">AEG42_29</strain>
    </source>
</reference>
<evidence type="ECO:0000256" key="3">
    <source>
        <dbReference type="SAM" id="Phobius"/>
    </source>
</evidence>
<evidence type="ECO:0000259" key="4">
    <source>
        <dbReference type="Pfam" id="PF12850"/>
    </source>
</evidence>
<dbReference type="EMBL" id="CP114014">
    <property type="protein sequence ID" value="XAY05006.1"/>
    <property type="molecule type" value="Genomic_DNA"/>
</dbReference>
<evidence type="ECO:0000256" key="1">
    <source>
        <dbReference type="ARBA" id="ARBA00008950"/>
    </source>
</evidence>
<feature type="transmembrane region" description="Helical" evidence="3">
    <location>
        <begin position="86"/>
        <end position="109"/>
    </location>
</feature>
<evidence type="ECO:0000256" key="2">
    <source>
        <dbReference type="SAM" id="MobiDB-lite"/>
    </source>
</evidence>
<keyword evidence="3" id="KW-0812">Transmembrane</keyword>
<organism evidence="5">
    <name type="scientific">Paraconexibacter sp. AEG42_29</name>
    <dbReference type="NCBI Taxonomy" id="2997339"/>
    <lineage>
        <taxon>Bacteria</taxon>
        <taxon>Bacillati</taxon>
        <taxon>Actinomycetota</taxon>
        <taxon>Thermoleophilia</taxon>
        <taxon>Solirubrobacterales</taxon>
        <taxon>Paraconexibacteraceae</taxon>
        <taxon>Paraconexibacter</taxon>
    </lineage>
</organism>
<dbReference type="KEGG" id="parq:DSM112329_01847"/>
<proteinExistence type="inferred from homology"/>
<feature type="domain" description="Calcineurin-like phosphoesterase" evidence="4">
    <location>
        <begin position="206"/>
        <end position="407"/>
    </location>
</feature>
<keyword evidence="3" id="KW-1133">Transmembrane helix</keyword>
<name>A0AAU7ATT2_9ACTN</name>
<feature type="region of interest" description="Disordered" evidence="2">
    <location>
        <begin position="438"/>
        <end position="493"/>
    </location>
</feature>
<sequence length="493" mass="50727">MLAVWSYSADRELSAGTISLSVSPFHEGALDVYVPLVDWGVRFGGVSAPARLKVELKSVDREVAADVASGGLDATRQVRGEARDAVASYLLVLALLTAAGALGAGLLVLAALRPARRRARVLGAGVVVGAIGWVAVIGLLLAPRGELPDQRYYARGTDIPVALRALESAARSPDVLSEELDAQLLGLARLVTAPGGRVALSGLPRLTVASDLHNNVLAIPALRRAAAGGPVIFAGDLSDSGTPLETRVTRSVVRTGRPFVMLGGNHDSDASLRALARAGAVVLGREGRLRADGRRGPVVNRVGGLRVAGYESPNLRRAASGYDDRGAAVTAGQQAAFKAWLDPLVGRIDVVVVHEPALAAPALAGLRADPPAAPLLVIEGHTHRQAIDSRSSITLVNGGTVGGGGTGNLADDLPIGLAVVTYDTRPFAPLAADLVTVAPGDGGGSARRVRLDEGSARTGDPDAQSPEEDPARADPVRDAGGRILSAPPNRRTD</sequence>
<accession>A0AAU7ATT2</accession>
<dbReference type="SUPFAM" id="SSF56300">
    <property type="entry name" value="Metallo-dependent phosphatases"/>
    <property type="match status" value="1"/>
</dbReference>
<evidence type="ECO:0000313" key="5">
    <source>
        <dbReference type="EMBL" id="XAY05006.1"/>
    </source>
</evidence>
<dbReference type="AlphaFoldDB" id="A0AAU7ATT2"/>